<dbReference type="EMBL" id="ACYE01000266">
    <property type="protein sequence ID" value="EFE40045.1"/>
    <property type="molecule type" value="Genomic_DNA"/>
</dbReference>
<sequence length="140" mass="15522">KGGKGVAMRSVMPLGKNGVLNTRLSDVDVISGAFLTSLIYTGEHTFVQTQAADNLVPPPVGEQHLTEKPRVPYNNSEEEDQKLLADMHPMACCVEGEVSPLERKAWAPPLHLSLHRWSNEGRSQRRPVKATEPEPTPRQY</sequence>
<evidence type="ECO:0000313" key="3">
    <source>
        <dbReference type="Proteomes" id="UP000008383"/>
    </source>
</evidence>
<organism evidence="2 3">
    <name type="scientific">Trichophyton verrucosum (strain HKI 0517)</name>
    <dbReference type="NCBI Taxonomy" id="663202"/>
    <lineage>
        <taxon>Eukaryota</taxon>
        <taxon>Fungi</taxon>
        <taxon>Dikarya</taxon>
        <taxon>Ascomycota</taxon>
        <taxon>Pezizomycotina</taxon>
        <taxon>Eurotiomycetes</taxon>
        <taxon>Eurotiomycetidae</taxon>
        <taxon>Onygenales</taxon>
        <taxon>Arthrodermataceae</taxon>
        <taxon>Trichophyton</taxon>
    </lineage>
</organism>
<protein>
    <submittedName>
        <fullName evidence="2">Uncharacterized protein</fullName>
    </submittedName>
</protein>
<dbReference type="AlphaFoldDB" id="D4DDH8"/>
<evidence type="ECO:0000256" key="1">
    <source>
        <dbReference type="SAM" id="MobiDB-lite"/>
    </source>
</evidence>
<feature type="region of interest" description="Disordered" evidence="1">
    <location>
        <begin position="54"/>
        <end position="77"/>
    </location>
</feature>
<dbReference type="HOGENOM" id="CLU_1840009_0_0_1"/>
<comment type="caution">
    <text evidence="2">The sequence shown here is derived from an EMBL/GenBank/DDBJ whole genome shotgun (WGS) entry which is preliminary data.</text>
</comment>
<accession>D4DDH8</accession>
<reference evidence="3" key="1">
    <citation type="journal article" date="2011" name="Genome Biol.">
        <title>Comparative and functional genomics provide insights into the pathogenicity of dermatophytic fungi.</title>
        <authorList>
            <person name="Burmester A."/>
            <person name="Shelest E."/>
            <person name="Gloeckner G."/>
            <person name="Heddergott C."/>
            <person name="Schindler S."/>
            <person name="Staib P."/>
            <person name="Heidel A."/>
            <person name="Felder M."/>
            <person name="Petzold A."/>
            <person name="Szafranski K."/>
            <person name="Feuermann M."/>
            <person name="Pedruzzi I."/>
            <person name="Priebe S."/>
            <person name="Groth M."/>
            <person name="Winkler R."/>
            <person name="Li W."/>
            <person name="Kniemeyer O."/>
            <person name="Schroeckh V."/>
            <person name="Hertweck C."/>
            <person name="Hube B."/>
            <person name="White T.C."/>
            <person name="Platzer M."/>
            <person name="Guthke R."/>
            <person name="Heitman J."/>
            <person name="Woestemeyer J."/>
            <person name="Zipfel P.F."/>
            <person name="Monod M."/>
            <person name="Brakhage A.A."/>
        </authorList>
    </citation>
    <scope>NUCLEOTIDE SEQUENCE [LARGE SCALE GENOMIC DNA]</scope>
    <source>
        <strain evidence="3">HKI 0517</strain>
    </source>
</reference>
<gene>
    <name evidence="2" type="ORF">TRV_05189</name>
</gene>
<dbReference type="Proteomes" id="UP000008383">
    <property type="component" value="Unassembled WGS sequence"/>
</dbReference>
<feature type="non-terminal residue" evidence="2">
    <location>
        <position position="1"/>
    </location>
</feature>
<evidence type="ECO:0000313" key="2">
    <source>
        <dbReference type="EMBL" id="EFE40045.1"/>
    </source>
</evidence>
<feature type="region of interest" description="Disordered" evidence="1">
    <location>
        <begin position="116"/>
        <end position="140"/>
    </location>
</feature>
<dbReference type="GeneID" id="9577412"/>
<keyword evidence="3" id="KW-1185">Reference proteome</keyword>
<proteinExistence type="predicted"/>
<dbReference type="RefSeq" id="XP_003020663.1">
    <property type="nucleotide sequence ID" value="XM_003020617.1"/>
</dbReference>
<name>D4DDH8_TRIVH</name>
<dbReference type="KEGG" id="tve:TRV_05189"/>